<dbReference type="PANTHER" id="PTHR24068">
    <property type="entry name" value="UBIQUITIN-CONJUGATING ENZYME E2"/>
    <property type="match status" value="1"/>
</dbReference>
<keyword evidence="8" id="KW-0472">Membrane</keyword>
<evidence type="ECO:0000256" key="3">
    <source>
        <dbReference type="ARBA" id="ARBA00022786"/>
    </source>
</evidence>
<dbReference type="GO" id="GO:0005524">
    <property type="term" value="F:ATP binding"/>
    <property type="evidence" value="ECO:0007669"/>
    <property type="project" value="UniProtKB-KW"/>
</dbReference>
<evidence type="ECO:0000313" key="10">
    <source>
        <dbReference type="EMBL" id="PQQ05989.1"/>
    </source>
</evidence>
<evidence type="ECO:0000256" key="1">
    <source>
        <dbReference type="ARBA" id="ARBA00022679"/>
    </source>
</evidence>
<keyword evidence="3" id="KW-0833">Ubl conjugation pathway</keyword>
<dbReference type="InterPro" id="IPR016135">
    <property type="entry name" value="UBQ-conjugating_enzyme/RWD"/>
</dbReference>
<accession>A0A314YL01</accession>
<dbReference type="SMART" id="SM00212">
    <property type="entry name" value="UBCc"/>
    <property type="match status" value="1"/>
</dbReference>
<dbReference type="SUPFAM" id="SSF54495">
    <property type="entry name" value="UBC-like"/>
    <property type="match status" value="1"/>
</dbReference>
<evidence type="ECO:0000256" key="7">
    <source>
        <dbReference type="SAM" id="MobiDB-lite"/>
    </source>
</evidence>
<comment type="caution">
    <text evidence="10">The sequence shown here is derived from an EMBL/GenBank/DDBJ whole genome shotgun (WGS) entry which is preliminary data.</text>
</comment>
<dbReference type="OrthoDB" id="1157777at2759"/>
<feature type="transmembrane region" description="Helical" evidence="8">
    <location>
        <begin position="63"/>
        <end position="96"/>
    </location>
</feature>
<feature type="active site" description="Glycyl thioester intermediate" evidence="6">
    <location>
        <position position="372"/>
    </location>
</feature>
<dbReference type="CDD" id="cd23792">
    <property type="entry name" value="UBCc_UBE2D"/>
    <property type="match status" value="1"/>
</dbReference>
<keyword evidence="4" id="KW-0067">ATP-binding</keyword>
<sequence length="435" mass="48229">MSDGLGSSLPPPPGHNQSKASSARHVAFSETSASSAPSKAHDQAIHFVPDLDDERPKRFRPGCYACCAWGCLFFFAFILLALIVGFIFAAIFHSYLPEIHIRRFNATAIDFTQANKDLGVKGKVDFLVEFFNKNEKTEIRYGAFKITASSAHVQLGKTEFPEFRQGQKNTKSLNGTINVKHSGVDKEDADQLKTDIKNREVTLNLAMTGSVSFPIGGVWFKSIPIISNCDAKQKEVDFGNKAKCDYRIIAIKNLLRINKHLKILNTLDNQNTHHCSLYMSSIEIQTTQQYAALSPLSKSLILSSPSSQSPGPVAEDMFHWQATIMGPADSPYAGGVFLVSIHFPPDYPFKPPKVAFRTKVFHPNINSNGSICLDILKEQWSPALTISKVLLSICSLLTDPNPDDPLVPEIAHMYKTDRAKYEATARSWTQKYAMG</sequence>
<keyword evidence="1" id="KW-0808">Transferase</keyword>
<organism evidence="10 11">
    <name type="scientific">Prunus yedoensis var. nudiflora</name>
    <dbReference type="NCBI Taxonomy" id="2094558"/>
    <lineage>
        <taxon>Eukaryota</taxon>
        <taxon>Viridiplantae</taxon>
        <taxon>Streptophyta</taxon>
        <taxon>Embryophyta</taxon>
        <taxon>Tracheophyta</taxon>
        <taxon>Spermatophyta</taxon>
        <taxon>Magnoliopsida</taxon>
        <taxon>eudicotyledons</taxon>
        <taxon>Gunneridae</taxon>
        <taxon>Pentapetalae</taxon>
        <taxon>rosids</taxon>
        <taxon>fabids</taxon>
        <taxon>Rosales</taxon>
        <taxon>Rosaceae</taxon>
        <taxon>Amygdaloideae</taxon>
        <taxon>Amygdaleae</taxon>
        <taxon>Prunus</taxon>
    </lineage>
</organism>
<keyword evidence="11" id="KW-1185">Reference proteome</keyword>
<dbReference type="InterPro" id="IPR000608">
    <property type="entry name" value="UBC"/>
</dbReference>
<dbReference type="InterPro" id="IPR023313">
    <property type="entry name" value="UBQ-conjugating_AS"/>
</dbReference>
<evidence type="ECO:0000313" key="11">
    <source>
        <dbReference type="Proteomes" id="UP000250321"/>
    </source>
</evidence>
<dbReference type="PROSITE" id="PS00183">
    <property type="entry name" value="UBC_1"/>
    <property type="match status" value="1"/>
</dbReference>
<name>A0A314YL01_PRUYE</name>
<evidence type="ECO:0000256" key="4">
    <source>
        <dbReference type="ARBA" id="ARBA00022840"/>
    </source>
</evidence>
<keyword evidence="8" id="KW-0812">Transmembrane</keyword>
<evidence type="ECO:0000256" key="2">
    <source>
        <dbReference type="ARBA" id="ARBA00022741"/>
    </source>
</evidence>
<keyword evidence="2" id="KW-0547">Nucleotide-binding</keyword>
<reference evidence="10 11" key="1">
    <citation type="submission" date="2018-02" db="EMBL/GenBank/DDBJ databases">
        <title>Draft genome of wild Prunus yedoensis var. nudiflora.</title>
        <authorList>
            <person name="Baek S."/>
            <person name="Kim J.-H."/>
            <person name="Choi K."/>
            <person name="Kim G.-B."/>
            <person name="Cho A."/>
            <person name="Jang H."/>
            <person name="Shin C.-H."/>
            <person name="Yu H.-J."/>
            <person name="Mun J.-H."/>
        </authorList>
    </citation>
    <scope>NUCLEOTIDE SEQUENCE [LARGE SCALE GENOMIC DNA]</scope>
    <source>
        <strain evidence="11">cv. Jeju island</strain>
        <tissue evidence="10">Leaf</tissue>
    </source>
</reference>
<dbReference type="Gene3D" id="3.10.110.10">
    <property type="entry name" value="Ubiquitin Conjugating Enzyme"/>
    <property type="match status" value="1"/>
</dbReference>
<feature type="domain" description="UBC core" evidence="9">
    <location>
        <begin position="288"/>
        <end position="434"/>
    </location>
</feature>
<evidence type="ECO:0000259" key="9">
    <source>
        <dbReference type="PROSITE" id="PS50127"/>
    </source>
</evidence>
<gene>
    <name evidence="10" type="ORF">Pyn_15762</name>
</gene>
<dbReference type="PROSITE" id="PS50127">
    <property type="entry name" value="UBC_2"/>
    <property type="match status" value="1"/>
</dbReference>
<feature type="region of interest" description="Disordered" evidence="7">
    <location>
        <begin position="1"/>
        <end position="26"/>
    </location>
</feature>
<dbReference type="Pfam" id="PF00179">
    <property type="entry name" value="UQ_con"/>
    <property type="match status" value="1"/>
</dbReference>
<keyword evidence="8" id="KW-1133">Transmembrane helix</keyword>
<evidence type="ECO:0000256" key="6">
    <source>
        <dbReference type="PROSITE-ProRule" id="PRU10133"/>
    </source>
</evidence>
<dbReference type="Proteomes" id="UP000250321">
    <property type="component" value="Unassembled WGS sequence"/>
</dbReference>
<dbReference type="AlphaFoldDB" id="A0A314YL01"/>
<dbReference type="FunFam" id="3.10.110.10:FF:000001">
    <property type="entry name" value="Ubiquitin-conjugating enzyme 28, E2"/>
    <property type="match status" value="1"/>
</dbReference>
<protein>
    <recommendedName>
        <fullName evidence="9">UBC core domain-containing protein</fullName>
    </recommendedName>
</protein>
<evidence type="ECO:0000256" key="5">
    <source>
        <dbReference type="ARBA" id="ARBA00043952"/>
    </source>
</evidence>
<dbReference type="GO" id="GO:0004842">
    <property type="term" value="F:ubiquitin-protein transferase activity"/>
    <property type="evidence" value="ECO:0007669"/>
    <property type="project" value="UniProtKB-ARBA"/>
</dbReference>
<proteinExistence type="predicted"/>
<comment type="pathway">
    <text evidence="5">Protein modification.</text>
</comment>
<evidence type="ECO:0000256" key="8">
    <source>
        <dbReference type="SAM" id="Phobius"/>
    </source>
</evidence>
<dbReference type="EMBL" id="PJQY01001023">
    <property type="protein sequence ID" value="PQQ05989.1"/>
    <property type="molecule type" value="Genomic_DNA"/>
</dbReference>
<dbReference type="GO" id="GO:0006511">
    <property type="term" value="P:ubiquitin-dependent protein catabolic process"/>
    <property type="evidence" value="ECO:0007669"/>
    <property type="project" value="UniProtKB-ARBA"/>
</dbReference>